<dbReference type="EMBL" id="ANNI01000003">
    <property type="protein sequence ID" value="ERJ26076.1"/>
    <property type="molecule type" value="Genomic_DNA"/>
</dbReference>
<name>U2EPX6_9BACT</name>
<proteinExistence type="predicted"/>
<evidence type="ECO:0000313" key="1">
    <source>
        <dbReference type="EMBL" id="ERJ26076.1"/>
    </source>
</evidence>
<dbReference type="eggNOG" id="COG0683">
    <property type="taxonomic scope" value="Bacteria"/>
</dbReference>
<sequence length="416" mass="46467">MRKILLFLAIFSTIFASQDEINFESNVTKNQSLSSIPPAKITYINLEPEFCDNTCLNELIKADLLASFMARFEPTKIDDNALLELYISLGGEAILKVNKSGKIAVIIPQKIIKSYANVVSNAVLSYVLKQDADIEIKFINSNDESPQSLTNAMQTARVQGFNYFIAALTSNGANIINSLVLSNELIYIPSVHSSFIINPKPNLIFGGIDYKEQISALLAYSNEKIVAFDDGSSLGQKLNEYVRMQSSDYHEASIVGKDINLNDTLSKKSKFDNASIFLNIPIVKASLVATQMRGFEIKPYALLSTQINFLPNIFNAIAQRDRQNLFIANSLNPINDLFLGLGDLFDVDFRYSQIGYSSAFGTEYIYTNFIDKSADRIFTERVENSQVLYGVKIYNAKGDHFNEANQEILLDQNSSM</sequence>
<evidence type="ECO:0000313" key="2">
    <source>
        <dbReference type="Proteomes" id="UP000016627"/>
    </source>
</evidence>
<dbReference type="AlphaFoldDB" id="U2EPX6"/>
<accession>U2EPX6</accession>
<dbReference type="RefSeq" id="WP_021090476.1">
    <property type="nucleotide sequence ID" value="NZ_ANNI01000003.1"/>
</dbReference>
<organism evidence="1 2">
    <name type="scientific">Campylobacter concisus ATCC 51562</name>
    <dbReference type="NCBI Taxonomy" id="1242969"/>
    <lineage>
        <taxon>Bacteria</taxon>
        <taxon>Pseudomonadati</taxon>
        <taxon>Campylobacterota</taxon>
        <taxon>Epsilonproteobacteria</taxon>
        <taxon>Campylobacterales</taxon>
        <taxon>Campylobacteraceae</taxon>
        <taxon>Campylobacter</taxon>
    </lineage>
</organism>
<dbReference type="PATRIC" id="fig|1242969.3.peg.430"/>
<protein>
    <submittedName>
        <fullName evidence="1">Putative periplasmic protein</fullName>
    </submittedName>
</protein>
<comment type="caution">
    <text evidence="1">The sequence shown here is derived from an EMBL/GenBank/DDBJ whole genome shotgun (WGS) entry which is preliminary data.</text>
</comment>
<dbReference type="Proteomes" id="UP000016627">
    <property type="component" value="Unassembled WGS sequence"/>
</dbReference>
<reference evidence="1 2" key="1">
    <citation type="journal article" date="2013" name="BMC Genomics">
        <title>Comparative genomics of Campylobacter concisus isolates reveals genetic diversity and provides insights into disease association.</title>
        <authorList>
            <person name="Deshpande N.P."/>
            <person name="Kaakoush N.O."/>
            <person name="Wilkins M.R."/>
            <person name="Mitchell H.M."/>
        </authorList>
    </citation>
    <scope>NUCLEOTIDE SEQUENCE [LARGE SCALE GENOMIC DNA]</scope>
    <source>
        <strain evidence="1 2">ATCC 51562</strain>
    </source>
</reference>
<gene>
    <name evidence="1" type="ORF">ATCC51562_35</name>
</gene>